<proteinExistence type="predicted"/>
<dbReference type="InterPro" id="IPR037401">
    <property type="entry name" value="SnoaL-like"/>
</dbReference>
<dbReference type="InterPro" id="IPR032710">
    <property type="entry name" value="NTF2-like_dom_sf"/>
</dbReference>
<organism evidence="2 3">
    <name type="scientific">Oceanicoccus sagamiensis</name>
    <dbReference type="NCBI Taxonomy" id="716816"/>
    <lineage>
        <taxon>Bacteria</taxon>
        <taxon>Pseudomonadati</taxon>
        <taxon>Pseudomonadota</taxon>
        <taxon>Gammaproteobacteria</taxon>
        <taxon>Cellvibrionales</taxon>
        <taxon>Spongiibacteraceae</taxon>
        <taxon>Oceanicoccus</taxon>
    </lineage>
</organism>
<reference evidence="2 3" key="1">
    <citation type="submission" date="2016-11" db="EMBL/GenBank/DDBJ databases">
        <title>Trade-off between light-utilization and light-protection in marine flavobacteria.</title>
        <authorList>
            <person name="Kumagai Y."/>
        </authorList>
    </citation>
    <scope>NUCLEOTIDE SEQUENCE [LARGE SCALE GENOMIC DNA]</scope>
    <source>
        <strain evidence="2 3">NBRC 107125</strain>
    </source>
</reference>
<dbReference type="SUPFAM" id="SSF54427">
    <property type="entry name" value="NTF2-like"/>
    <property type="match status" value="1"/>
</dbReference>
<evidence type="ECO:0000313" key="2">
    <source>
        <dbReference type="EMBL" id="ARN75496.1"/>
    </source>
</evidence>
<name>A0A1X9ND55_9GAMM</name>
<evidence type="ECO:0000259" key="1">
    <source>
        <dbReference type="Pfam" id="PF13577"/>
    </source>
</evidence>
<dbReference type="RefSeq" id="WP_085759673.1">
    <property type="nucleotide sequence ID" value="NZ_CP019343.1"/>
</dbReference>
<evidence type="ECO:0000313" key="3">
    <source>
        <dbReference type="Proteomes" id="UP000193450"/>
    </source>
</evidence>
<dbReference type="EMBL" id="CP019343">
    <property type="protein sequence ID" value="ARN75496.1"/>
    <property type="molecule type" value="Genomic_DNA"/>
</dbReference>
<sequence length="138" mass="15507">MSLTVEQKLEIHELLSRAAYAYDERDMKMLEASFSESASFTMRIAGGDLVGPFEGREAIMALMSGSMNDQTDVRRHVVSNIFFDNNNPETTVVSNLTLMATENGVTQLLTTGVYYDTVVEEGGQWCIRQRHIDLDKAY</sequence>
<dbReference type="Proteomes" id="UP000193450">
    <property type="component" value="Chromosome"/>
</dbReference>
<dbReference type="STRING" id="716816.BST96_16085"/>
<dbReference type="OrthoDB" id="9180262at2"/>
<dbReference type="CDD" id="cd00531">
    <property type="entry name" value="NTF2_like"/>
    <property type="match status" value="1"/>
</dbReference>
<feature type="domain" description="SnoaL-like" evidence="1">
    <location>
        <begin position="5"/>
        <end position="131"/>
    </location>
</feature>
<accession>A0A1X9ND55</accession>
<dbReference type="KEGG" id="osg:BST96_16085"/>
<dbReference type="AlphaFoldDB" id="A0A1X9ND55"/>
<dbReference type="Pfam" id="PF13577">
    <property type="entry name" value="SnoaL_4"/>
    <property type="match status" value="1"/>
</dbReference>
<dbReference type="Gene3D" id="3.10.450.50">
    <property type="match status" value="1"/>
</dbReference>
<keyword evidence="3" id="KW-1185">Reference proteome</keyword>
<gene>
    <name evidence="2" type="ORF">BST96_16085</name>
</gene>
<protein>
    <recommendedName>
        <fullName evidence="1">SnoaL-like domain-containing protein</fullName>
    </recommendedName>
</protein>